<protein>
    <submittedName>
        <fullName evidence="1">Uncharacterized protein</fullName>
    </submittedName>
</protein>
<comment type="caution">
    <text evidence="1">The sequence shown here is derived from an EMBL/GenBank/DDBJ whole genome shotgun (WGS) entry which is preliminary data.</text>
</comment>
<accession>A0A448WR54</accession>
<evidence type="ECO:0000313" key="2">
    <source>
        <dbReference type="Proteomes" id="UP000784294"/>
    </source>
</evidence>
<proteinExistence type="predicted"/>
<dbReference type="AlphaFoldDB" id="A0A448WR54"/>
<sequence>MVHVFHSTPVSQSVLLEALFTHPCVWVTNSRLKPQSKCHGHAFATWTTSLLKLTVSQLALIAASFILSLSLTPNAVISSRASRVHPVDFQVGRAEALSILCRIFIYARRGHLFKEYLVRFFTCLYYGLKVDPKVSSSAPTGFDAECRRYIATGARLNASNWLFQFKIFNILIFHSLYQL</sequence>
<dbReference type="OrthoDB" id="10009983at2759"/>
<gene>
    <name evidence="1" type="ORF">PXEA_LOCUS11528</name>
</gene>
<keyword evidence="2" id="KW-1185">Reference proteome</keyword>
<reference evidence="1" key="1">
    <citation type="submission" date="2018-11" db="EMBL/GenBank/DDBJ databases">
        <authorList>
            <consortium name="Pathogen Informatics"/>
        </authorList>
    </citation>
    <scope>NUCLEOTIDE SEQUENCE</scope>
</reference>
<dbReference type="Proteomes" id="UP000784294">
    <property type="component" value="Unassembled WGS sequence"/>
</dbReference>
<name>A0A448WR54_9PLAT</name>
<dbReference type="EMBL" id="CAAALY010035605">
    <property type="protein sequence ID" value="VEL18088.1"/>
    <property type="molecule type" value="Genomic_DNA"/>
</dbReference>
<evidence type="ECO:0000313" key="1">
    <source>
        <dbReference type="EMBL" id="VEL18088.1"/>
    </source>
</evidence>
<organism evidence="1 2">
    <name type="scientific">Protopolystoma xenopodis</name>
    <dbReference type="NCBI Taxonomy" id="117903"/>
    <lineage>
        <taxon>Eukaryota</taxon>
        <taxon>Metazoa</taxon>
        <taxon>Spiralia</taxon>
        <taxon>Lophotrochozoa</taxon>
        <taxon>Platyhelminthes</taxon>
        <taxon>Monogenea</taxon>
        <taxon>Polyopisthocotylea</taxon>
        <taxon>Polystomatidea</taxon>
        <taxon>Polystomatidae</taxon>
        <taxon>Protopolystoma</taxon>
    </lineage>
</organism>